<protein>
    <submittedName>
        <fullName evidence="2">Uncharacterized protein</fullName>
    </submittedName>
</protein>
<feature type="compositionally biased region" description="Basic and acidic residues" evidence="1">
    <location>
        <begin position="47"/>
        <end position="58"/>
    </location>
</feature>
<reference evidence="2 3" key="1">
    <citation type="journal article" date="2020" name="Nat. Food">
        <title>A phased Vanilla planifolia genome enables genetic improvement of flavour and production.</title>
        <authorList>
            <person name="Hasing T."/>
            <person name="Tang H."/>
            <person name="Brym M."/>
            <person name="Khazi F."/>
            <person name="Huang T."/>
            <person name="Chambers A.H."/>
        </authorList>
    </citation>
    <scope>NUCLEOTIDE SEQUENCE [LARGE SCALE GENOMIC DNA]</scope>
    <source>
        <tissue evidence="2">Leaf</tissue>
    </source>
</reference>
<sequence>MAPRGLLLNSSKTADLGYSAESFEKDTELAEKGRSLLNLLSPKIKPKHTEEPRGHESQHGSAAALRKKMFGYERCAWRMDPTL</sequence>
<evidence type="ECO:0000313" key="2">
    <source>
        <dbReference type="EMBL" id="KAG0477755.1"/>
    </source>
</evidence>
<dbReference type="EMBL" id="JADCNM010000006">
    <property type="protein sequence ID" value="KAG0477755.1"/>
    <property type="molecule type" value="Genomic_DNA"/>
</dbReference>
<organism evidence="2 3">
    <name type="scientific">Vanilla planifolia</name>
    <name type="common">Vanilla</name>
    <dbReference type="NCBI Taxonomy" id="51239"/>
    <lineage>
        <taxon>Eukaryota</taxon>
        <taxon>Viridiplantae</taxon>
        <taxon>Streptophyta</taxon>
        <taxon>Embryophyta</taxon>
        <taxon>Tracheophyta</taxon>
        <taxon>Spermatophyta</taxon>
        <taxon>Magnoliopsida</taxon>
        <taxon>Liliopsida</taxon>
        <taxon>Asparagales</taxon>
        <taxon>Orchidaceae</taxon>
        <taxon>Vanilloideae</taxon>
        <taxon>Vanilleae</taxon>
        <taxon>Vanilla</taxon>
    </lineage>
</organism>
<feature type="region of interest" description="Disordered" evidence="1">
    <location>
        <begin position="44"/>
        <end position="63"/>
    </location>
</feature>
<evidence type="ECO:0000256" key="1">
    <source>
        <dbReference type="SAM" id="MobiDB-lite"/>
    </source>
</evidence>
<evidence type="ECO:0000313" key="3">
    <source>
        <dbReference type="Proteomes" id="UP000639772"/>
    </source>
</evidence>
<proteinExistence type="predicted"/>
<accession>A0A835QQJ2</accession>
<gene>
    <name evidence="2" type="ORF">HPP92_012474</name>
</gene>
<name>A0A835QQJ2_VANPL</name>
<comment type="caution">
    <text evidence="2">The sequence shown here is derived from an EMBL/GenBank/DDBJ whole genome shotgun (WGS) entry which is preliminary data.</text>
</comment>
<dbReference type="Proteomes" id="UP000639772">
    <property type="component" value="Chromosome 6"/>
</dbReference>
<dbReference type="AlphaFoldDB" id="A0A835QQJ2"/>